<dbReference type="OrthoDB" id="3012298at2759"/>
<evidence type="ECO:0000313" key="2">
    <source>
        <dbReference type="EMBL" id="OCK83824.1"/>
    </source>
</evidence>
<proteinExistence type="predicted"/>
<dbReference type="InterPro" id="IPR001223">
    <property type="entry name" value="Glyco_hydro18_cat"/>
</dbReference>
<keyword evidence="3" id="KW-1185">Reference proteome</keyword>
<name>A0A8E2JIZ5_9PEZI</name>
<protein>
    <submittedName>
        <fullName evidence="2">Glycoside hydrolase family 18 protein</fullName>
    </submittedName>
</protein>
<dbReference type="PANTHER" id="PTHR45708">
    <property type="entry name" value="ENDOCHITINASE"/>
    <property type="match status" value="1"/>
</dbReference>
<dbReference type="GO" id="GO:0004568">
    <property type="term" value="F:chitinase activity"/>
    <property type="evidence" value="ECO:0007669"/>
    <property type="project" value="TreeGrafter"/>
</dbReference>
<dbReference type="InterPro" id="IPR050542">
    <property type="entry name" value="Glycosyl_Hydrlase18_Chitinase"/>
</dbReference>
<sequence>MVLQWVPKAAIEAEAEAEAEAETALSTVSRKRNTRIVVYHQTQYHNSTYISLTPLLTQKTGVTHVILAAFHLNQPAGNITLNDDPWDSSKYAPLWSEVRTLQSSSVRVMAMLGGAATGSFSSLDGSLAAFNAYYMPLSHMIRTLNLDGLDLDVEEAMSIGGIIRLVDRLHADFGDEFLITLAPVATALQGQQNLSGFDHEMLEKGLGHKIAWYNTQFYCGWGDLNSTRDYERIIARGWPAEKVVLGLVTNPANGDGWVDDKVVKRTLTMLVDKFPDFGGVMGWEYFNSVTEESPVVGKPWCWAQLMSEILKT</sequence>
<gene>
    <name evidence="2" type="ORF">K432DRAFT_379122</name>
</gene>
<dbReference type="GO" id="GO:0005975">
    <property type="term" value="P:carbohydrate metabolic process"/>
    <property type="evidence" value="ECO:0007669"/>
    <property type="project" value="InterPro"/>
</dbReference>
<dbReference type="Pfam" id="PF00704">
    <property type="entry name" value="Glyco_hydro_18"/>
    <property type="match status" value="1"/>
</dbReference>
<dbReference type="GO" id="GO:0005576">
    <property type="term" value="C:extracellular region"/>
    <property type="evidence" value="ECO:0007669"/>
    <property type="project" value="TreeGrafter"/>
</dbReference>
<accession>A0A8E2JIZ5</accession>
<dbReference type="Proteomes" id="UP000250266">
    <property type="component" value="Unassembled WGS sequence"/>
</dbReference>
<dbReference type="EMBL" id="KV744851">
    <property type="protein sequence ID" value="OCK83824.1"/>
    <property type="molecule type" value="Genomic_DNA"/>
</dbReference>
<dbReference type="PANTHER" id="PTHR45708:SF60">
    <property type="entry name" value="III CHITINASE, PUTATIVE (AFU_ORTHOLOGUE AFUA_5G03850)-RELATED"/>
    <property type="match status" value="1"/>
</dbReference>
<dbReference type="AlphaFoldDB" id="A0A8E2JIZ5"/>
<dbReference type="SUPFAM" id="SSF51445">
    <property type="entry name" value="(Trans)glycosidases"/>
    <property type="match status" value="1"/>
</dbReference>
<dbReference type="Gene3D" id="3.20.20.80">
    <property type="entry name" value="Glycosidases"/>
    <property type="match status" value="1"/>
</dbReference>
<dbReference type="PROSITE" id="PS51910">
    <property type="entry name" value="GH18_2"/>
    <property type="match status" value="1"/>
</dbReference>
<evidence type="ECO:0000313" key="3">
    <source>
        <dbReference type="Proteomes" id="UP000250266"/>
    </source>
</evidence>
<feature type="domain" description="GH18" evidence="1">
    <location>
        <begin position="34"/>
        <end position="312"/>
    </location>
</feature>
<organism evidence="2 3">
    <name type="scientific">Lepidopterella palustris CBS 459.81</name>
    <dbReference type="NCBI Taxonomy" id="1314670"/>
    <lineage>
        <taxon>Eukaryota</taxon>
        <taxon>Fungi</taxon>
        <taxon>Dikarya</taxon>
        <taxon>Ascomycota</taxon>
        <taxon>Pezizomycotina</taxon>
        <taxon>Dothideomycetes</taxon>
        <taxon>Pleosporomycetidae</taxon>
        <taxon>Mytilinidiales</taxon>
        <taxon>Argynnaceae</taxon>
        <taxon>Lepidopterella</taxon>
    </lineage>
</organism>
<evidence type="ECO:0000259" key="1">
    <source>
        <dbReference type="PROSITE" id="PS51910"/>
    </source>
</evidence>
<reference evidence="2 3" key="1">
    <citation type="journal article" date="2016" name="Nat. Commun.">
        <title>Ectomycorrhizal ecology is imprinted in the genome of the dominant symbiotic fungus Cenococcum geophilum.</title>
        <authorList>
            <consortium name="DOE Joint Genome Institute"/>
            <person name="Peter M."/>
            <person name="Kohler A."/>
            <person name="Ohm R.A."/>
            <person name="Kuo A."/>
            <person name="Krutzmann J."/>
            <person name="Morin E."/>
            <person name="Arend M."/>
            <person name="Barry K.W."/>
            <person name="Binder M."/>
            <person name="Choi C."/>
            <person name="Clum A."/>
            <person name="Copeland A."/>
            <person name="Grisel N."/>
            <person name="Haridas S."/>
            <person name="Kipfer T."/>
            <person name="LaButti K."/>
            <person name="Lindquist E."/>
            <person name="Lipzen A."/>
            <person name="Maire R."/>
            <person name="Meier B."/>
            <person name="Mihaltcheva S."/>
            <person name="Molinier V."/>
            <person name="Murat C."/>
            <person name="Poggeler S."/>
            <person name="Quandt C.A."/>
            <person name="Sperisen C."/>
            <person name="Tritt A."/>
            <person name="Tisserant E."/>
            <person name="Crous P.W."/>
            <person name="Henrissat B."/>
            <person name="Nehls U."/>
            <person name="Egli S."/>
            <person name="Spatafora J.W."/>
            <person name="Grigoriev I.V."/>
            <person name="Martin F.M."/>
        </authorList>
    </citation>
    <scope>NUCLEOTIDE SEQUENCE [LARGE SCALE GENOMIC DNA]</scope>
    <source>
        <strain evidence="2 3">CBS 459.81</strain>
    </source>
</reference>
<dbReference type="InterPro" id="IPR017853">
    <property type="entry name" value="GH"/>
</dbReference>
<keyword evidence="2" id="KW-0378">Hydrolase</keyword>